<dbReference type="EMBL" id="CAJFDH010000004">
    <property type="protein sequence ID" value="CAD5220626.1"/>
    <property type="molecule type" value="Genomic_DNA"/>
</dbReference>
<proteinExistence type="predicted"/>
<dbReference type="Proteomes" id="UP000614601">
    <property type="component" value="Unassembled WGS sequence"/>
</dbReference>
<evidence type="ECO:0000313" key="3">
    <source>
        <dbReference type="Proteomes" id="UP000614601"/>
    </source>
</evidence>
<sequence>MFMDEEKAKKLKFGARKRFLSNKENEFEVETNSRLVDITADKALIDKLLTRLDSNGPYPDWQEIEEEMIRLENDPNNHEFRDEGRHGNGETIPTPPTLNTTLIELQSSLPPTTVPFETPPTLPFLLQTTTSSLSETVPTATTVPFNAFDWTTEINIDRSDEITQADSTETLTSQMIDRLVTAMTSGASIKVTVNNSTASAIQGRIDRNYTTHLNRNDDVDITTT</sequence>
<evidence type="ECO:0000256" key="1">
    <source>
        <dbReference type="SAM" id="MobiDB-lite"/>
    </source>
</evidence>
<feature type="compositionally biased region" description="Basic and acidic residues" evidence="1">
    <location>
        <begin position="75"/>
        <end position="88"/>
    </location>
</feature>
<name>A0A811L0H2_9BILA</name>
<keyword evidence="3" id="KW-1185">Reference proteome</keyword>
<evidence type="ECO:0000313" key="2">
    <source>
        <dbReference type="EMBL" id="CAD5220626.1"/>
    </source>
</evidence>
<dbReference type="EMBL" id="CAJFCW020000004">
    <property type="protein sequence ID" value="CAG9113970.1"/>
    <property type="molecule type" value="Genomic_DNA"/>
</dbReference>
<dbReference type="Proteomes" id="UP000783686">
    <property type="component" value="Unassembled WGS sequence"/>
</dbReference>
<gene>
    <name evidence="2" type="ORF">BOKJ2_LOCUS9038</name>
</gene>
<feature type="region of interest" description="Disordered" evidence="1">
    <location>
        <begin position="75"/>
        <end position="94"/>
    </location>
</feature>
<reference evidence="2" key="1">
    <citation type="submission" date="2020-09" db="EMBL/GenBank/DDBJ databases">
        <authorList>
            <person name="Kikuchi T."/>
        </authorList>
    </citation>
    <scope>NUCLEOTIDE SEQUENCE</scope>
    <source>
        <strain evidence="2">SH1</strain>
    </source>
</reference>
<accession>A0A811L0H2</accession>
<comment type="caution">
    <text evidence="2">The sequence shown here is derived from an EMBL/GenBank/DDBJ whole genome shotgun (WGS) entry which is preliminary data.</text>
</comment>
<protein>
    <submittedName>
        <fullName evidence="2">Uncharacterized protein</fullName>
    </submittedName>
</protein>
<dbReference type="AlphaFoldDB" id="A0A811L0H2"/>
<organism evidence="2 3">
    <name type="scientific">Bursaphelenchus okinawaensis</name>
    <dbReference type="NCBI Taxonomy" id="465554"/>
    <lineage>
        <taxon>Eukaryota</taxon>
        <taxon>Metazoa</taxon>
        <taxon>Ecdysozoa</taxon>
        <taxon>Nematoda</taxon>
        <taxon>Chromadorea</taxon>
        <taxon>Rhabditida</taxon>
        <taxon>Tylenchina</taxon>
        <taxon>Tylenchomorpha</taxon>
        <taxon>Aphelenchoidea</taxon>
        <taxon>Aphelenchoididae</taxon>
        <taxon>Bursaphelenchus</taxon>
    </lineage>
</organism>
<dbReference type="OrthoDB" id="10662155at2759"/>